<feature type="transmembrane region" description="Helical" evidence="5">
    <location>
        <begin position="269"/>
        <end position="291"/>
    </location>
</feature>
<sequence length="321" mass="34132">MTTAISAILAGAVLLFWSADRFVEGAAGTARHFGMSSLMIGMIIVGFGTSAPEMLVSAMASLQNNAGIALGNAFGSNIANIALILGLSSVISPISVHSRVLRRELPLLTLVTGLVIFLISDLTISRSNALVLLAVFLLVIVWTLRQGTAADADPLGTEISREMDVHSMPVRRALFWLFAGLILLIFSSRILVWGAVRIAEALGISDLVIGLTIVAVGTSLPELASSLVAAIKKEHDIALGNIIGSNIFNTLAVVGIAGSIRPLHGNPELLFRDMLLMGILTVSIFLLGYGYRRHGRINRVEGGILLCVYCVYVYILIRGVS</sequence>
<evidence type="ECO:0000259" key="6">
    <source>
        <dbReference type="Pfam" id="PF01699"/>
    </source>
</evidence>
<gene>
    <name evidence="7" type="ORF">B4O97_03690</name>
</gene>
<dbReference type="InterPro" id="IPR004481">
    <property type="entry name" value="K/Na/Ca-exchanger"/>
</dbReference>
<dbReference type="GO" id="GO:0005262">
    <property type="term" value="F:calcium channel activity"/>
    <property type="evidence" value="ECO:0007669"/>
    <property type="project" value="TreeGrafter"/>
</dbReference>
<keyword evidence="4 5" id="KW-0472">Membrane</keyword>
<dbReference type="EMBL" id="MWQY01000003">
    <property type="protein sequence ID" value="ORC37304.1"/>
    <property type="molecule type" value="Genomic_DNA"/>
</dbReference>
<feature type="transmembrane region" description="Helical" evidence="5">
    <location>
        <begin position="129"/>
        <end position="145"/>
    </location>
</feature>
<dbReference type="GO" id="GO:0005886">
    <property type="term" value="C:plasma membrane"/>
    <property type="evidence" value="ECO:0007669"/>
    <property type="project" value="TreeGrafter"/>
</dbReference>
<dbReference type="PANTHER" id="PTHR10846">
    <property type="entry name" value="SODIUM/POTASSIUM/CALCIUM EXCHANGER"/>
    <property type="match status" value="1"/>
</dbReference>
<organism evidence="7 8">
    <name type="scientific">Marispirochaeta aestuarii</name>
    <dbReference type="NCBI Taxonomy" id="1963862"/>
    <lineage>
        <taxon>Bacteria</taxon>
        <taxon>Pseudomonadati</taxon>
        <taxon>Spirochaetota</taxon>
        <taxon>Spirochaetia</taxon>
        <taxon>Spirochaetales</taxon>
        <taxon>Spirochaetaceae</taxon>
        <taxon>Marispirochaeta</taxon>
    </lineage>
</organism>
<keyword evidence="8" id="KW-1185">Reference proteome</keyword>
<dbReference type="GO" id="GO:0006874">
    <property type="term" value="P:intracellular calcium ion homeostasis"/>
    <property type="evidence" value="ECO:0007669"/>
    <property type="project" value="TreeGrafter"/>
</dbReference>
<dbReference type="Gene3D" id="1.20.1420.30">
    <property type="entry name" value="NCX, central ion-binding region"/>
    <property type="match status" value="2"/>
</dbReference>
<dbReference type="Pfam" id="PF01699">
    <property type="entry name" value="Na_Ca_ex"/>
    <property type="match status" value="2"/>
</dbReference>
<reference evidence="7 8" key="1">
    <citation type="submission" date="2017-03" db="EMBL/GenBank/DDBJ databases">
        <title>Draft Genome sequence of Marispirochaeta sp. strain JC444.</title>
        <authorList>
            <person name="Shivani Y."/>
            <person name="Subhash Y."/>
            <person name="Sasikala C."/>
            <person name="Ramana C."/>
        </authorList>
    </citation>
    <scope>NUCLEOTIDE SEQUENCE [LARGE SCALE GENOMIC DNA]</scope>
    <source>
        <strain evidence="7 8">JC444</strain>
    </source>
</reference>
<dbReference type="AlphaFoldDB" id="A0A1Y1S2Z8"/>
<comment type="caution">
    <text evidence="7">The sequence shown here is derived from an EMBL/GenBank/DDBJ whole genome shotgun (WGS) entry which is preliminary data.</text>
</comment>
<dbReference type="NCBIfam" id="TIGR00367">
    <property type="entry name" value="calcium/sodium antiporter"/>
    <property type="match status" value="1"/>
</dbReference>
<dbReference type="STRING" id="1963862.B4O97_03690"/>
<feature type="transmembrane region" description="Helical" evidence="5">
    <location>
        <begin position="208"/>
        <end position="231"/>
    </location>
</feature>
<comment type="subcellular location">
    <subcellularLocation>
        <location evidence="1">Membrane</location>
        <topology evidence="1">Multi-pass membrane protein</topology>
    </subcellularLocation>
</comment>
<keyword evidence="2 5" id="KW-0812">Transmembrane</keyword>
<dbReference type="RefSeq" id="WP_083048444.1">
    <property type="nucleotide sequence ID" value="NZ_MWQY01000003.1"/>
</dbReference>
<feature type="transmembrane region" description="Helical" evidence="5">
    <location>
        <begin position="173"/>
        <end position="196"/>
    </location>
</feature>
<feature type="transmembrane region" description="Helical" evidence="5">
    <location>
        <begin position="297"/>
        <end position="317"/>
    </location>
</feature>
<dbReference type="GO" id="GO:0008273">
    <property type="term" value="F:calcium, potassium:sodium antiporter activity"/>
    <property type="evidence" value="ECO:0007669"/>
    <property type="project" value="TreeGrafter"/>
</dbReference>
<feature type="transmembrane region" description="Helical" evidence="5">
    <location>
        <begin position="35"/>
        <end position="56"/>
    </location>
</feature>
<dbReference type="OrthoDB" id="9794225at2"/>
<feature type="transmembrane region" description="Helical" evidence="5">
    <location>
        <begin position="68"/>
        <end position="93"/>
    </location>
</feature>
<evidence type="ECO:0000256" key="2">
    <source>
        <dbReference type="ARBA" id="ARBA00022692"/>
    </source>
</evidence>
<proteinExistence type="predicted"/>
<dbReference type="InterPro" id="IPR004837">
    <property type="entry name" value="NaCa_Exmemb"/>
</dbReference>
<evidence type="ECO:0000256" key="1">
    <source>
        <dbReference type="ARBA" id="ARBA00004141"/>
    </source>
</evidence>
<feature type="domain" description="Sodium/calcium exchanger membrane region" evidence="6">
    <location>
        <begin position="174"/>
        <end position="317"/>
    </location>
</feature>
<protein>
    <submittedName>
        <fullName evidence="7">Calcium/sodium antiporter</fullName>
    </submittedName>
</protein>
<feature type="transmembrane region" description="Helical" evidence="5">
    <location>
        <begin position="237"/>
        <end position="257"/>
    </location>
</feature>
<dbReference type="PANTHER" id="PTHR10846:SF8">
    <property type="entry name" value="INNER MEMBRANE PROTEIN YRBG"/>
    <property type="match status" value="1"/>
</dbReference>
<evidence type="ECO:0000256" key="3">
    <source>
        <dbReference type="ARBA" id="ARBA00022989"/>
    </source>
</evidence>
<dbReference type="Proteomes" id="UP000192343">
    <property type="component" value="Unassembled WGS sequence"/>
</dbReference>
<keyword evidence="3 5" id="KW-1133">Transmembrane helix</keyword>
<evidence type="ECO:0000313" key="8">
    <source>
        <dbReference type="Proteomes" id="UP000192343"/>
    </source>
</evidence>
<name>A0A1Y1S2Z8_9SPIO</name>
<dbReference type="InterPro" id="IPR044880">
    <property type="entry name" value="NCX_ion-bd_dom_sf"/>
</dbReference>
<evidence type="ECO:0000313" key="7">
    <source>
        <dbReference type="EMBL" id="ORC37304.1"/>
    </source>
</evidence>
<evidence type="ECO:0000256" key="4">
    <source>
        <dbReference type="ARBA" id="ARBA00023136"/>
    </source>
</evidence>
<accession>A0A1Y1S2Z8</accession>
<evidence type="ECO:0000256" key="5">
    <source>
        <dbReference type="SAM" id="Phobius"/>
    </source>
</evidence>
<feature type="domain" description="Sodium/calcium exchanger membrane region" evidence="6">
    <location>
        <begin position="5"/>
        <end position="143"/>
    </location>
</feature>